<dbReference type="Pfam" id="PF16186">
    <property type="entry name" value="Arm_3"/>
    <property type="match status" value="1"/>
</dbReference>
<dbReference type="Gene3D" id="1.25.10.10">
    <property type="entry name" value="Leucine-rich Repeat Variant"/>
    <property type="match status" value="1"/>
</dbReference>
<dbReference type="RefSeq" id="XP_053580534.1">
    <property type="nucleotide sequence ID" value="XM_053731621.1"/>
</dbReference>
<dbReference type="PANTHER" id="PTHR23316">
    <property type="entry name" value="IMPORTIN ALPHA"/>
    <property type="match status" value="1"/>
</dbReference>
<feature type="region of interest" description="Disordered" evidence="5">
    <location>
        <begin position="1"/>
        <end position="41"/>
    </location>
</feature>
<feature type="domain" description="IBB" evidence="6">
    <location>
        <begin position="1"/>
        <end position="59"/>
    </location>
</feature>
<dbReference type="AlphaFoldDB" id="A0A6A5G6B5"/>
<evidence type="ECO:0000256" key="3">
    <source>
        <dbReference type="ARBA" id="ARBA00022927"/>
    </source>
</evidence>
<dbReference type="EMBL" id="WUAV01000005">
    <property type="protein sequence ID" value="KAF1750124.1"/>
    <property type="molecule type" value="Genomic_DNA"/>
</dbReference>
<dbReference type="InterPro" id="IPR032413">
    <property type="entry name" value="Arm_3"/>
</dbReference>
<dbReference type="KEGG" id="crq:GCK72_016670"/>
<dbReference type="InterPro" id="IPR016024">
    <property type="entry name" value="ARM-type_fold"/>
</dbReference>
<evidence type="ECO:0000256" key="5">
    <source>
        <dbReference type="SAM" id="MobiDB-lite"/>
    </source>
</evidence>
<dbReference type="GO" id="GO:0061608">
    <property type="term" value="F:nuclear import signal receptor activity"/>
    <property type="evidence" value="ECO:0007669"/>
    <property type="project" value="InterPro"/>
</dbReference>
<evidence type="ECO:0000256" key="4">
    <source>
        <dbReference type="PROSITE-ProRule" id="PRU00561"/>
    </source>
</evidence>
<proteinExistence type="inferred from homology"/>
<dbReference type="SUPFAM" id="SSF48371">
    <property type="entry name" value="ARM repeat"/>
    <property type="match status" value="1"/>
</dbReference>
<dbReference type="Pfam" id="PF01749">
    <property type="entry name" value="IBB"/>
    <property type="match status" value="1"/>
</dbReference>
<evidence type="ECO:0000256" key="1">
    <source>
        <dbReference type="ARBA" id="ARBA00010394"/>
    </source>
</evidence>
<name>A0A6A5G6B5_CAERE</name>
<evidence type="ECO:0000313" key="8">
    <source>
        <dbReference type="Proteomes" id="UP000483820"/>
    </source>
</evidence>
<comment type="caution">
    <text evidence="7">The sequence shown here is derived from an EMBL/GenBank/DDBJ whole genome shotgun (WGS) entry which is preliminary data.</text>
</comment>
<keyword evidence="2 4" id="KW-0813">Transport</keyword>
<evidence type="ECO:0000313" key="7">
    <source>
        <dbReference type="EMBL" id="KAF1750124.1"/>
    </source>
</evidence>
<evidence type="ECO:0000259" key="6">
    <source>
        <dbReference type="PROSITE" id="PS51214"/>
    </source>
</evidence>
<protein>
    <recommendedName>
        <fullName evidence="6">IBB domain-containing protein</fullName>
    </recommendedName>
</protein>
<dbReference type="GeneID" id="9797541"/>
<dbReference type="Proteomes" id="UP000483820">
    <property type="component" value="Chromosome V"/>
</dbReference>
<keyword evidence="3" id="KW-0653">Protein transport</keyword>
<dbReference type="CTD" id="9797541"/>
<comment type="similarity">
    <text evidence="1">Belongs to the importin alpha family.</text>
</comment>
<dbReference type="PROSITE" id="PS51214">
    <property type="entry name" value="IBB"/>
    <property type="match status" value="1"/>
</dbReference>
<dbReference type="GO" id="GO:0006606">
    <property type="term" value="P:protein import into nucleus"/>
    <property type="evidence" value="ECO:0007669"/>
    <property type="project" value="InterPro"/>
</dbReference>
<dbReference type="InterPro" id="IPR011989">
    <property type="entry name" value="ARM-like"/>
</dbReference>
<dbReference type="InterPro" id="IPR002652">
    <property type="entry name" value="Importin-a_IBB"/>
</dbReference>
<sequence length="524" mass="59373">MDDPHRPSHEGRSRMYKANARDQHEMRRKRREDEVQIRKNHREDRFERNRRVTVERSLSQEETSEMLKTVVDGLHSMNETMIFESIGKLGENVRNRVWTIQVVAKAQILNKMADLYCNRPIRLETRQLIAQTFLILGGNLDLIKYQSYSNDDKCIQALVLNISNYIQEESILIDTFQSISCFIIRSLTYRNLALDAAIVPELLEVSAKSMSILLHRSLMWLVSLFCEKLDKYSPHVDEVSPLLEIVATGITSSDAMVQTDAASACAALSDWPPIFECMQELKLCSMLVANLSNDKGNARPKVKCSISYIIQATGYFTEEMIEAGLLEVLKGFVNVSYMSQEVCFIISNICVEGEHTIDKLISSGVLREVARVMEAAEYRSRKEAAFVICHCCASSKRAHLEYVIELGMLTAFTDLLTCMDVSLVSYILDAILSLLQFGELFSSQDGSNPVAVKLEEIGCREKLEFLVESQCCDIHAKAYTILERFYPDDDEIATSTSDYQPHSTIDSTIELLLRNTPAAPPFSF</sequence>
<gene>
    <name evidence="7" type="ORF">GCK72_016670</name>
</gene>
<evidence type="ECO:0000256" key="2">
    <source>
        <dbReference type="ARBA" id="ARBA00022448"/>
    </source>
</evidence>
<accession>A0A6A5G6B5</accession>
<organism evidence="7 8">
    <name type="scientific">Caenorhabditis remanei</name>
    <name type="common">Caenorhabditis vulgaris</name>
    <dbReference type="NCBI Taxonomy" id="31234"/>
    <lineage>
        <taxon>Eukaryota</taxon>
        <taxon>Metazoa</taxon>
        <taxon>Ecdysozoa</taxon>
        <taxon>Nematoda</taxon>
        <taxon>Chromadorea</taxon>
        <taxon>Rhabditida</taxon>
        <taxon>Rhabditina</taxon>
        <taxon>Rhabditomorpha</taxon>
        <taxon>Rhabditoidea</taxon>
        <taxon>Rhabditidae</taxon>
        <taxon>Peloderinae</taxon>
        <taxon>Caenorhabditis</taxon>
    </lineage>
</organism>
<reference evidence="7 8" key="1">
    <citation type="submission" date="2019-12" db="EMBL/GenBank/DDBJ databases">
        <title>Chromosome-level assembly of the Caenorhabditis remanei genome.</title>
        <authorList>
            <person name="Teterina A.A."/>
            <person name="Willis J.H."/>
            <person name="Phillips P.C."/>
        </authorList>
    </citation>
    <scope>NUCLEOTIDE SEQUENCE [LARGE SCALE GENOMIC DNA]</scope>
    <source>
        <strain evidence="7 8">PX506</strain>
        <tissue evidence="7">Whole organism</tissue>
    </source>
</reference>